<dbReference type="Pfam" id="PF00733">
    <property type="entry name" value="Asn_synthase"/>
    <property type="match status" value="1"/>
</dbReference>
<proteinExistence type="inferred from homology"/>
<dbReference type="EC" id="6.3.5.4" evidence="3"/>
<organism evidence="11 12">
    <name type="scientific">Plasticicumulans lactativorans</name>
    <dbReference type="NCBI Taxonomy" id="1133106"/>
    <lineage>
        <taxon>Bacteria</taxon>
        <taxon>Pseudomonadati</taxon>
        <taxon>Pseudomonadota</taxon>
        <taxon>Gammaproteobacteria</taxon>
        <taxon>Candidatus Competibacteraceae</taxon>
        <taxon>Plasticicumulans</taxon>
    </lineage>
</organism>
<dbReference type="InterPro" id="IPR014729">
    <property type="entry name" value="Rossmann-like_a/b/a_fold"/>
</dbReference>
<dbReference type="AlphaFoldDB" id="A0A4V2SCR8"/>
<evidence type="ECO:0000256" key="8">
    <source>
        <dbReference type="PIRSR" id="PIRSR001589-3"/>
    </source>
</evidence>
<gene>
    <name evidence="11" type="ORF">EV699_114105</name>
</gene>
<dbReference type="Gene3D" id="3.60.20.10">
    <property type="entry name" value="Glutamine Phosphoribosylpyrophosphate, subunit 1, domain 1"/>
    <property type="match status" value="1"/>
</dbReference>
<dbReference type="InterPro" id="IPR051786">
    <property type="entry name" value="ASN_synthetase/amidase"/>
</dbReference>
<comment type="caution">
    <text evidence="11">The sequence shown here is derived from an EMBL/GenBank/DDBJ whole genome shotgun (WGS) entry which is preliminary data.</text>
</comment>
<evidence type="ECO:0000256" key="6">
    <source>
        <dbReference type="ARBA" id="ARBA00048741"/>
    </source>
</evidence>
<dbReference type="SUPFAM" id="SSF52402">
    <property type="entry name" value="Adenine nucleotide alpha hydrolases-like"/>
    <property type="match status" value="1"/>
</dbReference>
<evidence type="ECO:0000256" key="4">
    <source>
        <dbReference type="ARBA" id="ARBA00022741"/>
    </source>
</evidence>
<dbReference type="Gene3D" id="3.40.50.620">
    <property type="entry name" value="HUPs"/>
    <property type="match status" value="1"/>
</dbReference>
<dbReference type="Pfam" id="PF13537">
    <property type="entry name" value="GATase_7"/>
    <property type="match status" value="1"/>
</dbReference>
<evidence type="ECO:0000256" key="7">
    <source>
        <dbReference type="PIRSR" id="PIRSR001589-2"/>
    </source>
</evidence>
<dbReference type="GO" id="GO:0004066">
    <property type="term" value="F:asparagine synthase (glutamine-hydrolyzing) activity"/>
    <property type="evidence" value="ECO:0007669"/>
    <property type="project" value="UniProtKB-EC"/>
</dbReference>
<evidence type="ECO:0000259" key="10">
    <source>
        <dbReference type="Pfam" id="PF13537"/>
    </source>
</evidence>
<dbReference type="PANTHER" id="PTHR43284">
    <property type="entry name" value="ASPARAGINE SYNTHETASE (GLUTAMINE-HYDROLYZING)"/>
    <property type="match status" value="1"/>
</dbReference>
<sequence>MVLGKIRWSRDDLAEQARRDGDAATLVEFFESHDRQVLKYVGGSFSCVVLDPTAVRVFAAVDRIGQVPLYYATSASGLVFGSDAGSVAEHPAIDRKLSLQAIYNYMYFHMVPSPGSIYEGIAKLAGANWLDFRNGHIEIGTYWMPKFIETKSANLRELGARMLEIIEQSVDEAARNRKVGAFLSGGLDSSTVSGMLAKQSIGSADTYSIGFAVEGYDEIAYARIAASHFRTRQHEYYVTPDDVVEVIPRIAAACDEPFGNSSAIPAYCCARLAAADGIGCLLAGDGGDELFAGNARYAKQKLFELYSQTPNPIRSTFEPMLFRFPSIGPIAKIQSYVRQAKIALPDRLETYNFLHRLEPIEMFEDDVLSVIDRNEPLRLQRDRYAAPDNASALNRMMYLDWQQTLADNDLRKVGIACRLAGVQVAYPLLDDTLIDFSCSIPSALKLPRQRLRHFYKEAMLGFLPNAIIEKSKHGFGLPFGIWMHTHKPLQSLAYDSLEMLKSRHLFRNAFIDQTIALHRSEHASYYGELIWLLMMLELWLMSHNLHR</sequence>
<name>A0A4V2SCR8_9GAMM</name>
<keyword evidence="5 7" id="KW-0067">ATP-binding</keyword>
<evidence type="ECO:0000256" key="2">
    <source>
        <dbReference type="ARBA" id="ARBA00005752"/>
    </source>
</evidence>
<dbReference type="PIRSF" id="PIRSF001589">
    <property type="entry name" value="Asn_synthetase_glu-h"/>
    <property type="match status" value="1"/>
</dbReference>
<dbReference type="InterPro" id="IPR006426">
    <property type="entry name" value="Asn_synth_AEB"/>
</dbReference>
<dbReference type="CDD" id="cd01991">
    <property type="entry name" value="Asn_synthase_B_C"/>
    <property type="match status" value="1"/>
</dbReference>
<protein>
    <recommendedName>
        <fullName evidence="3">asparagine synthase (glutamine-hydrolyzing)</fullName>
        <ecNumber evidence="3">6.3.5.4</ecNumber>
    </recommendedName>
</protein>
<comment type="similarity">
    <text evidence="2">Belongs to the asparagine synthetase family.</text>
</comment>
<feature type="binding site" evidence="7">
    <location>
        <position position="22"/>
    </location>
    <ligand>
        <name>L-glutamine</name>
        <dbReference type="ChEBI" id="CHEBI:58359"/>
    </ligand>
</feature>
<dbReference type="EMBL" id="SLWY01000014">
    <property type="protein sequence ID" value="TCO80460.1"/>
    <property type="molecule type" value="Genomic_DNA"/>
</dbReference>
<evidence type="ECO:0000313" key="12">
    <source>
        <dbReference type="Proteomes" id="UP000295765"/>
    </source>
</evidence>
<evidence type="ECO:0000259" key="9">
    <source>
        <dbReference type="Pfam" id="PF00733"/>
    </source>
</evidence>
<dbReference type="Proteomes" id="UP000295765">
    <property type="component" value="Unassembled WGS sequence"/>
</dbReference>
<evidence type="ECO:0000256" key="1">
    <source>
        <dbReference type="ARBA" id="ARBA00005187"/>
    </source>
</evidence>
<feature type="binding site" evidence="7">
    <location>
        <position position="209"/>
    </location>
    <ligand>
        <name>ATP</name>
        <dbReference type="ChEBI" id="CHEBI:30616"/>
    </ligand>
</feature>
<feature type="domain" description="Asparagine synthetase" evidence="9">
    <location>
        <begin position="164"/>
        <end position="540"/>
    </location>
</feature>
<evidence type="ECO:0000313" key="11">
    <source>
        <dbReference type="EMBL" id="TCO80460.1"/>
    </source>
</evidence>
<keyword evidence="4 7" id="KW-0547">Nucleotide-binding</keyword>
<reference evidence="11 12" key="1">
    <citation type="submission" date="2019-03" db="EMBL/GenBank/DDBJ databases">
        <title>Genomic Encyclopedia of Type Strains, Phase IV (KMG-IV): sequencing the most valuable type-strain genomes for metagenomic binning, comparative biology and taxonomic classification.</title>
        <authorList>
            <person name="Goeker M."/>
        </authorList>
    </citation>
    <scope>NUCLEOTIDE SEQUENCE [LARGE SCALE GENOMIC DNA]</scope>
    <source>
        <strain evidence="11 12">DSM 25287</strain>
    </source>
</reference>
<feature type="site" description="Important for beta-aspartyl-AMP intermediate formation" evidence="8">
    <location>
        <position position="285"/>
    </location>
</feature>
<dbReference type="GO" id="GO:0005829">
    <property type="term" value="C:cytosol"/>
    <property type="evidence" value="ECO:0007669"/>
    <property type="project" value="TreeGrafter"/>
</dbReference>
<dbReference type="SUPFAM" id="SSF56235">
    <property type="entry name" value="N-terminal nucleophile aminohydrolases (Ntn hydrolases)"/>
    <property type="match status" value="1"/>
</dbReference>
<dbReference type="GO" id="GO:0006529">
    <property type="term" value="P:asparagine biosynthetic process"/>
    <property type="evidence" value="ECO:0007669"/>
    <property type="project" value="InterPro"/>
</dbReference>
<evidence type="ECO:0000256" key="3">
    <source>
        <dbReference type="ARBA" id="ARBA00012737"/>
    </source>
</evidence>
<accession>A0A4V2SCR8</accession>
<comment type="pathway">
    <text evidence="1">Amino-acid biosynthesis; L-asparagine biosynthesis; L-asparagine from L-aspartate (L-Gln route): step 1/1.</text>
</comment>
<dbReference type="InterPro" id="IPR017932">
    <property type="entry name" value="GATase_2_dom"/>
</dbReference>
<dbReference type="InterPro" id="IPR001962">
    <property type="entry name" value="Asn_synthase"/>
</dbReference>
<dbReference type="PANTHER" id="PTHR43284:SF1">
    <property type="entry name" value="ASPARAGINE SYNTHETASE"/>
    <property type="match status" value="1"/>
</dbReference>
<evidence type="ECO:0000256" key="5">
    <source>
        <dbReference type="ARBA" id="ARBA00022840"/>
    </source>
</evidence>
<feature type="domain" description="Glutamine amidotransferase type-2" evidence="10">
    <location>
        <begin position="16"/>
        <end position="84"/>
    </location>
</feature>
<dbReference type="GO" id="GO:0005524">
    <property type="term" value="F:ATP binding"/>
    <property type="evidence" value="ECO:0007669"/>
    <property type="project" value="UniProtKB-KW"/>
</dbReference>
<keyword evidence="12" id="KW-1185">Reference proteome</keyword>
<comment type="catalytic activity">
    <reaction evidence="6">
        <text>L-aspartate + L-glutamine + ATP + H2O = L-asparagine + L-glutamate + AMP + diphosphate + H(+)</text>
        <dbReference type="Rhea" id="RHEA:12228"/>
        <dbReference type="ChEBI" id="CHEBI:15377"/>
        <dbReference type="ChEBI" id="CHEBI:15378"/>
        <dbReference type="ChEBI" id="CHEBI:29985"/>
        <dbReference type="ChEBI" id="CHEBI:29991"/>
        <dbReference type="ChEBI" id="CHEBI:30616"/>
        <dbReference type="ChEBI" id="CHEBI:33019"/>
        <dbReference type="ChEBI" id="CHEBI:58048"/>
        <dbReference type="ChEBI" id="CHEBI:58359"/>
        <dbReference type="ChEBI" id="CHEBI:456215"/>
        <dbReference type="EC" id="6.3.5.4"/>
    </reaction>
</comment>
<dbReference type="InterPro" id="IPR029055">
    <property type="entry name" value="Ntn_hydrolases_N"/>
</dbReference>